<protein>
    <submittedName>
        <fullName evidence="2">Uncharacterized protein</fullName>
    </submittedName>
</protein>
<organism evidence="2 3">
    <name type="scientific">Zingiber officinale</name>
    <name type="common">Ginger</name>
    <name type="synonym">Amomum zingiber</name>
    <dbReference type="NCBI Taxonomy" id="94328"/>
    <lineage>
        <taxon>Eukaryota</taxon>
        <taxon>Viridiplantae</taxon>
        <taxon>Streptophyta</taxon>
        <taxon>Embryophyta</taxon>
        <taxon>Tracheophyta</taxon>
        <taxon>Spermatophyta</taxon>
        <taxon>Magnoliopsida</taxon>
        <taxon>Liliopsida</taxon>
        <taxon>Zingiberales</taxon>
        <taxon>Zingiberaceae</taxon>
        <taxon>Zingiber</taxon>
    </lineage>
</organism>
<dbReference type="Proteomes" id="UP000734854">
    <property type="component" value="Unassembled WGS sequence"/>
</dbReference>
<comment type="caution">
    <text evidence="2">The sequence shown here is derived from an EMBL/GenBank/DDBJ whole genome shotgun (WGS) entry which is preliminary data.</text>
</comment>
<sequence length="152" mass="16979">MALPQARHGRPRLLRVPLHPDPSQHRKAQGLRPEIQPKRAKQQERSVESIALERRVKREEESGEGEAGTTRALPNGLMTIATAPPVGGCRDEGGTVDQRVGFEEGCLLARRSLYLCCYRLEVLVWIVVVVGHVIDTEVMLAKAKLLQLLCWN</sequence>
<reference evidence="2 3" key="1">
    <citation type="submission" date="2020-08" db="EMBL/GenBank/DDBJ databases">
        <title>Plant Genome Project.</title>
        <authorList>
            <person name="Zhang R.-G."/>
        </authorList>
    </citation>
    <scope>NUCLEOTIDE SEQUENCE [LARGE SCALE GENOMIC DNA]</scope>
    <source>
        <tissue evidence="2">Rhizome</tissue>
    </source>
</reference>
<dbReference type="EMBL" id="JACMSC010000004">
    <property type="protein sequence ID" value="KAG6525123.1"/>
    <property type="molecule type" value="Genomic_DNA"/>
</dbReference>
<accession>A0A8J5HXX7</accession>
<proteinExistence type="predicted"/>
<evidence type="ECO:0000256" key="1">
    <source>
        <dbReference type="SAM" id="MobiDB-lite"/>
    </source>
</evidence>
<evidence type="ECO:0000313" key="3">
    <source>
        <dbReference type="Proteomes" id="UP000734854"/>
    </source>
</evidence>
<dbReference type="AlphaFoldDB" id="A0A8J5HXX7"/>
<feature type="compositionally biased region" description="Basic and acidic residues" evidence="1">
    <location>
        <begin position="35"/>
        <end position="60"/>
    </location>
</feature>
<gene>
    <name evidence="2" type="ORF">ZIOFF_015075</name>
</gene>
<evidence type="ECO:0000313" key="2">
    <source>
        <dbReference type="EMBL" id="KAG6525123.1"/>
    </source>
</evidence>
<name>A0A8J5HXX7_ZINOF</name>
<feature type="region of interest" description="Disordered" evidence="1">
    <location>
        <begin position="1"/>
        <end position="75"/>
    </location>
</feature>
<keyword evidence="3" id="KW-1185">Reference proteome</keyword>